<dbReference type="PANTHER" id="PTHR43788:SF8">
    <property type="entry name" value="DNA-BINDING PROTEIN SMUBP-2"/>
    <property type="match status" value="1"/>
</dbReference>
<dbReference type="Pfam" id="PF13086">
    <property type="entry name" value="AAA_11"/>
    <property type="match status" value="1"/>
</dbReference>
<dbReference type="Gene3D" id="3.40.50.300">
    <property type="entry name" value="P-loop containing nucleotide triphosphate hydrolases"/>
    <property type="match status" value="3"/>
</dbReference>
<dbReference type="InterPro" id="IPR027351">
    <property type="entry name" value="(+)RNA_virus_helicase_core_dom"/>
</dbReference>
<dbReference type="Pfam" id="PF01443">
    <property type="entry name" value="Viral_helicase1"/>
    <property type="match status" value="1"/>
</dbReference>
<dbReference type="InterPro" id="IPR050534">
    <property type="entry name" value="Coronavir_polyprotein_1ab"/>
</dbReference>
<evidence type="ECO:0000313" key="4">
    <source>
        <dbReference type="Proteomes" id="UP000612282"/>
    </source>
</evidence>
<dbReference type="RefSeq" id="WP_203801464.1">
    <property type="nucleotide sequence ID" value="NZ_BAAAQE010000019.1"/>
</dbReference>
<dbReference type="InterPro" id="IPR025103">
    <property type="entry name" value="DUF4011"/>
</dbReference>
<dbReference type="Proteomes" id="UP000612282">
    <property type="component" value="Unassembled WGS sequence"/>
</dbReference>
<comment type="caution">
    <text evidence="3">The sequence shown here is derived from an EMBL/GenBank/DDBJ whole genome shotgun (WGS) entry which is preliminary data.</text>
</comment>
<evidence type="ECO:0000259" key="2">
    <source>
        <dbReference type="Pfam" id="PF13086"/>
    </source>
</evidence>
<dbReference type="InterPro" id="IPR027417">
    <property type="entry name" value="P-loop_NTPase"/>
</dbReference>
<sequence length="1309" mass="138354">MNADPTPAPSPQALVRNWHDSLIRIAGIDPLLDFTLGARGTVRILRPHGVDVLAALDSGRALRLQPAGDPGFDAEAMSTDLSRDDLTATLGDLRRRTGDDLFLALGFRTWNGADGTRHTSPLLLVPVEIVPGEQPAVRRADGVPVVNPALDLPDAAYPQLLATAGSVDQVVLARFPVGDRSIGRHLRDGEARIAAHPVVRALATGSPGFLFTDEPLPAGTPLLLETDADQRAAVAAALAGRSFALDGPPGTGKSQTTATMIGALLHAGKRILLVSGKTVALDTARQRLTDAGLGAYLLELHSGHATGQRVAAALGRALETVPDAPGDTGADDLPRQPLGLSPRQVTAMITALGEVPAAPADGLDTAGLTRAGLDALRAGTAALARNWRPAAEGRSFTWRGVIHRGPLDARLYAAASALDALSGVAIPHTRLTSAFDVGRLRQVPDLARLLAQAAERPDHVPDHWLTTGAGLDEVRATVDRLAADLRELAGMQEHAGRAASAPWAGLPTTDVVPVVDTAALDSLPVAPIRIGSLTSHQAASLAVYFEQDAEMLEAAARSLNGLAVMMGLPPVASFADADSTLAVIDLAHAPERPERAWLSIDGHTAAGRAMQTLFAAITALKDAEGAAELYFTPALLGADVEGLAQRLADDRGLKRFSPAYRADRRALADVTHADVDPETARENLHLALAWSRAAAGLAAAESRHAPALGAYYYGRTTDFDRINRALAVASMAIQRARTPDLSTLANHIARDAGPDDVALAVAARTRTKIREWRARLAPEPNPAARPDLVRHPILAVAAWLRAHQAPLRTAAAAATIASEATNRDLTVDEAYHLVDARGSIDAAYERLQSRATEYVTVLGPLYRGEHTAITTVSAALDWALLMRACLNGFDEPLTPAQAEALQKVVPTPQFAQLVRQWDDARIELLAAFDPGRQADMRAELDDYAGAGALIAGLRADTTGQEEWFAYRAARAALALDPVVDFCIAGRVPAAQVPRVAERAVLATWLAQHQDEPAGRGRSGAAGQIIAARAALRPRDNLIEAAVIRREAAKDRDHLPVRQLLEHARNHVQALKPCFLTTPADLGRHLPAGLTFDVVIFDEAGQISPGAAAVAIQHGTSVIVIGDREQLPPDTADPVSILDLMADSAAFRMLALHRHYRSRQADLIAFANSSFYENRLIPVHAGADGTGVELFPAADATAGAVERIGHHRATRPGQTLGVITFSAAQAQAIEEAAGIPVLCVDDAQGLEWDVVVVVIGTDPGPADRAGDRRRLNVAITRARHRNEVVSSVPAGDLGAGARHLRRYLGSLSPA</sequence>
<proteinExistence type="predicted"/>
<keyword evidence="4" id="KW-1185">Reference proteome</keyword>
<evidence type="ECO:0000259" key="1">
    <source>
        <dbReference type="Pfam" id="PF01443"/>
    </source>
</evidence>
<evidence type="ECO:0008006" key="5">
    <source>
        <dbReference type="Google" id="ProtNLM"/>
    </source>
</evidence>
<feature type="domain" description="(+)RNA virus helicase C-terminal" evidence="1">
    <location>
        <begin position="1087"/>
        <end position="1280"/>
    </location>
</feature>
<dbReference type="InterPro" id="IPR041677">
    <property type="entry name" value="DNA2/NAM7_AAA_11"/>
</dbReference>
<protein>
    <recommendedName>
        <fullName evidence="5">AAA domain-containing protein</fullName>
    </recommendedName>
</protein>
<accession>A0ABQ3XHM1</accession>
<organism evidence="3 4">
    <name type="scientific">Actinoplanes couchii</name>
    <dbReference type="NCBI Taxonomy" id="403638"/>
    <lineage>
        <taxon>Bacteria</taxon>
        <taxon>Bacillati</taxon>
        <taxon>Actinomycetota</taxon>
        <taxon>Actinomycetes</taxon>
        <taxon>Micromonosporales</taxon>
        <taxon>Micromonosporaceae</taxon>
        <taxon>Actinoplanes</taxon>
    </lineage>
</organism>
<name>A0ABQ3XHM1_9ACTN</name>
<dbReference type="Pfam" id="PF13195">
    <property type="entry name" value="DUF4011"/>
    <property type="match status" value="1"/>
</dbReference>
<dbReference type="PANTHER" id="PTHR43788">
    <property type="entry name" value="DNA2/NAM7 HELICASE FAMILY MEMBER"/>
    <property type="match status" value="1"/>
</dbReference>
<dbReference type="SUPFAM" id="SSF52540">
    <property type="entry name" value="P-loop containing nucleoside triphosphate hydrolases"/>
    <property type="match status" value="2"/>
</dbReference>
<reference evidence="3 4" key="1">
    <citation type="submission" date="2021-01" db="EMBL/GenBank/DDBJ databases">
        <title>Whole genome shotgun sequence of Actinoplanes couchii NBRC 106145.</title>
        <authorList>
            <person name="Komaki H."/>
            <person name="Tamura T."/>
        </authorList>
    </citation>
    <scope>NUCLEOTIDE SEQUENCE [LARGE SCALE GENOMIC DNA]</scope>
    <source>
        <strain evidence="3 4">NBRC 106145</strain>
    </source>
</reference>
<dbReference type="EMBL" id="BOMG01000080">
    <property type="protein sequence ID" value="GID57993.1"/>
    <property type="molecule type" value="Genomic_DNA"/>
</dbReference>
<feature type="domain" description="DNA2/NAM7 helicase helicase" evidence="2">
    <location>
        <begin position="226"/>
        <end position="290"/>
    </location>
</feature>
<evidence type="ECO:0000313" key="3">
    <source>
        <dbReference type="EMBL" id="GID57993.1"/>
    </source>
</evidence>
<gene>
    <name evidence="3" type="ORF">Aco03nite_063970</name>
</gene>